<dbReference type="OrthoDB" id="427280at2759"/>
<dbReference type="InterPro" id="IPR036249">
    <property type="entry name" value="Thioredoxin-like_sf"/>
</dbReference>
<keyword evidence="4" id="KW-1185">Reference proteome</keyword>
<dbReference type="SUPFAM" id="SSF52833">
    <property type="entry name" value="Thioredoxin-like"/>
    <property type="match status" value="1"/>
</dbReference>
<dbReference type="Gene3D" id="3.40.30.10">
    <property type="entry name" value="Glutaredoxin"/>
    <property type="match status" value="1"/>
</dbReference>
<dbReference type="GO" id="GO:0034976">
    <property type="term" value="P:response to endoplasmic reticulum stress"/>
    <property type="evidence" value="ECO:0007669"/>
    <property type="project" value="TreeGrafter"/>
</dbReference>
<accession>A0A0D0BHL5</accession>
<dbReference type="Pfam" id="PF00085">
    <property type="entry name" value="Thioredoxin"/>
    <property type="match status" value="1"/>
</dbReference>
<reference evidence="3 4" key="1">
    <citation type="submission" date="2014-04" db="EMBL/GenBank/DDBJ databases">
        <authorList>
            <consortium name="DOE Joint Genome Institute"/>
            <person name="Kuo A."/>
            <person name="Ruytinx J."/>
            <person name="Rineau F."/>
            <person name="Colpaert J."/>
            <person name="Kohler A."/>
            <person name="Nagy L.G."/>
            <person name="Floudas D."/>
            <person name="Copeland A."/>
            <person name="Barry K.W."/>
            <person name="Cichocki N."/>
            <person name="Veneault-Fourrey C."/>
            <person name="LaButti K."/>
            <person name="Lindquist E.A."/>
            <person name="Lipzen A."/>
            <person name="Lundell T."/>
            <person name="Morin E."/>
            <person name="Murat C."/>
            <person name="Sun H."/>
            <person name="Tunlid A."/>
            <person name="Henrissat B."/>
            <person name="Grigoriev I.V."/>
            <person name="Hibbett D.S."/>
            <person name="Martin F."/>
            <person name="Nordberg H.P."/>
            <person name="Cantor M.N."/>
            <person name="Hua S.X."/>
        </authorList>
    </citation>
    <scope>NUCLEOTIDE SEQUENCE [LARGE SCALE GENOMIC DNA]</scope>
    <source>
        <strain evidence="3 4">UH-Slu-Lm8-n1</strain>
    </source>
</reference>
<dbReference type="InterPro" id="IPR013766">
    <property type="entry name" value="Thioredoxin_domain"/>
</dbReference>
<sequence length="263" mass="29294">MLLYPLAALLVLLPTIASAAIFPPDTKVKLLDPKGFRKAMKSNRTSVVAFVAPWCGHCQRMAPEYSKAAENLNPLIPFYAVDCDAELNKRLCAEQGVQGFPTLKVFPRGGRAQPEPYDSNERTSGKFIRWASRSVPNNVKTLPHIHDIPAWLGKTSDLSRVILLNKDKKFPLLWQVLANNYWKKMAFGHHTDPNGAFATSLGFPATVEGKTSKVIVYPPGSSVPFLYEGMTKYEPLTKFFRSILDGSADFLQSPPEQTVRDEL</sequence>
<name>A0A0D0BHL5_9AGAM</name>
<gene>
    <name evidence="3" type="ORF">CY34DRAFT_801502</name>
</gene>
<dbReference type="PANTHER" id="PTHR45815:SF3">
    <property type="entry name" value="PROTEIN DISULFIDE-ISOMERASE A6"/>
    <property type="match status" value="1"/>
</dbReference>
<keyword evidence="1" id="KW-0732">Signal</keyword>
<dbReference type="GO" id="GO:0015035">
    <property type="term" value="F:protein-disulfide reductase activity"/>
    <property type="evidence" value="ECO:0007669"/>
    <property type="project" value="TreeGrafter"/>
</dbReference>
<evidence type="ECO:0000256" key="1">
    <source>
        <dbReference type="SAM" id="SignalP"/>
    </source>
</evidence>
<proteinExistence type="predicted"/>
<feature type="chain" id="PRO_5002208094" description="Thioredoxin domain-containing protein" evidence="1">
    <location>
        <begin position="20"/>
        <end position="263"/>
    </location>
</feature>
<dbReference type="PROSITE" id="PS51352">
    <property type="entry name" value="THIOREDOXIN_2"/>
    <property type="match status" value="1"/>
</dbReference>
<evidence type="ECO:0000259" key="2">
    <source>
        <dbReference type="PROSITE" id="PS51352"/>
    </source>
</evidence>
<evidence type="ECO:0000313" key="4">
    <source>
        <dbReference type="Proteomes" id="UP000054485"/>
    </source>
</evidence>
<organism evidence="3 4">
    <name type="scientific">Suillus luteus UH-Slu-Lm8-n1</name>
    <dbReference type="NCBI Taxonomy" id="930992"/>
    <lineage>
        <taxon>Eukaryota</taxon>
        <taxon>Fungi</taxon>
        <taxon>Dikarya</taxon>
        <taxon>Basidiomycota</taxon>
        <taxon>Agaricomycotina</taxon>
        <taxon>Agaricomycetes</taxon>
        <taxon>Agaricomycetidae</taxon>
        <taxon>Boletales</taxon>
        <taxon>Suillineae</taxon>
        <taxon>Suillaceae</taxon>
        <taxon>Suillus</taxon>
    </lineage>
</organism>
<feature type="domain" description="Thioredoxin" evidence="2">
    <location>
        <begin position="11"/>
        <end position="154"/>
    </location>
</feature>
<dbReference type="STRING" id="930992.A0A0D0BHL5"/>
<dbReference type="AlphaFoldDB" id="A0A0D0BHL5"/>
<dbReference type="Proteomes" id="UP000054485">
    <property type="component" value="Unassembled WGS sequence"/>
</dbReference>
<feature type="signal peptide" evidence="1">
    <location>
        <begin position="1"/>
        <end position="19"/>
    </location>
</feature>
<dbReference type="HOGENOM" id="CLU_059951_1_0_1"/>
<dbReference type="PRINTS" id="PR00421">
    <property type="entry name" value="THIOREDOXIN"/>
</dbReference>
<dbReference type="InParanoid" id="A0A0D0BHL5"/>
<dbReference type="GO" id="GO:0005788">
    <property type="term" value="C:endoplasmic reticulum lumen"/>
    <property type="evidence" value="ECO:0007669"/>
    <property type="project" value="TreeGrafter"/>
</dbReference>
<reference evidence="4" key="2">
    <citation type="submission" date="2015-01" db="EMBL/GenBank/DDBJ databases">
        <title>Evolutionary Origins and Diversification of the Mycorrhizal Mutualists.</title>
        <authorList>
            <consortium name="DOE Joint Genome Institute"/>
            <consortium name="Mycorrhizal Genomics Consortium"/>
            <person name="Kohler A."/>
            <person name="Kuo A."/>
            <person name="Nagy L.G."/>
            <person name="Floudas D."/>
            <person name="Copeland A."/>
            <person name="Barry K.W."/>
            <person name="Cichocki N."/>
            <person name="Veneault-Fourrey C."/>
            <person name="LaButti K."/>
            <person name="Lindquist E.A."/>
            <person name="Lipzen A."/>
            <person name="Lundell T."/>
            <person name="Morin E."/>
            <person name="Murat C."/>
            <person name="Riley R."/>
            <person name="Ohm R."/>
            <person name="Sun H."/>
            <person name="Tunlid A."/>
            <person name="Henrissat B."/>
            <person name="Grigoriev I.V."/>
            <person name="Hibbett D.S."/>
            <person name="Martin F."/>
        </authorList>
    </citation>
    <scope>NUCLEOTIDE SEQUENCE [LARGE SCALE GENOMIC DNA]</scope>
    <source>
        <strain evidence="4">UH-Slu-Lm8-n1</strain>
    </source>
</reference>
<evidence type="ECO:0000313" key="3">
    <source>
        <dbReference type="EMBL" id="KIK45567.1"/>
    </source>
</evidence>
<dbReference type="EMBL" id="KN835171">
    <property type="protein sequence ID" value="KIK45567.1"/>
    <property type="molecule type" value="Genomic_DNA"/>
</dbReference>
<dbReference type="PANTHER" id="PTHR45815">
    <property type="entry name" value="PROTEIN DISULFIDE-ISOMERASE A6"/>
    <property type="match status" value="1"/>
</dbReference>
<protein>
    <recommendedName>
        <fullName evidence="2">Thioredoxin domain-containing protein</fullName>
    </recommendedName>
</protein>